<dbReference type="EMBL" id="BK014742">
    <property type="protein sequence ID" value="DAD73667.1"/>
    <property type="molecule type" value="Genomic_DNA"/>
</dbReference>
<name>A0A8S5LV22_9CAUD</name>
<proteinExistence type="predicted"/>
<sequence>MAYTDKDFDIGWVDVGSGDRVQTSAVLGVIAIKCGFAGYAAVIPDWLGSLPKAMVGGVSCATILENLSTVMCGFWYTSNGNELAFLSYGTASGNMPVSEHSALAIGDEYTAQGVRVTNGSTVYERGSTLYDYDTLQISSELATDGTAADIWGNAEGKAYDAVSCSDCVLTFIPFPGCDVTFGQFPSRSYRIMSVTAKLSSGGIMGSLSTSSPSGGEISRRGRLARTVNGKVTEGGRYGNSRITSDGIMFEEE</sequence>
<accession>A0A8S5LV22</accession>
<evidence type="ECO:0000313" key="1">
    <source>
        <dbReference type="EMBL" id="DAD73667.1"/>
    </source>
</evidence>
<reference evidence="1" key="1">
    <citation type="journal article" date="2021" name="Proc. Natl. Acad. Sci. U.S.A.">
        <title>A Catalog of Tens of Thousands of Viruses from Human Metagenomes Reveals Hidden Associations with Chronic Diseases.</title>
        <authorList>
            <person name="Tisza M.J."/>
            <person name="Buck C.B."/>
        </authorList>
    </citation>
    <scope>NUCLEOTIDE SEQUENCE</scope>
    <source>
        <strain evidence="1">CtRg61</strain>
    </source>
</reference>
<organism evidence="1">
    <name type="scientific">Siphoviridae sp. ctRg61</name>
    <dbReference type="NCBI Taxonomy" id="2826335"/>
    <lineage>
        <taxon>Viruses</taxon>
        <taxon>Duplodnaviria</taxon>
        <taxon>Heunggongvirae</taxon>
        <taxon>Uroviricota</taxon>
        <taxon>Caudoviricetes</taxon>
    </lineage>
</organism>
<protein>
    <submittedName>
        <fullName evidence="1">Uncharacterized protein</fullName>
    </submittedName>
</protein>